<keyword evidence="3" id="KW-1185">Reference proteome</keyword>
<evidence type="ECO:0000313" key="3">
    <source>
        <dbReference type="Proteomes" id="UP001152798"/>
    </source>
</evidence>
<protein>
    <submittedName>
        <fullName evidence="2">Uncharacterized protein</fullName>
    </submittedName>
</protein>
<feature type="region of interest" description="Disordered" evidence="1">
    <location>
        <begin position="1"/>
        <end position="21"/>
    </location>
</feature>
<dbReference type="Proteomes" id="UP001152798">
    <property type="component" value="Chromosome 7"/>
</dbReference>
<evidence type="ECO:0000256" key="1">
    <source>
        <dbReference type="SAM" id="MobiDB-lite"/>
    </source>
</evidence>
<dbReference type="AlphaFoldDB" id="A0A9P0HRK9"/>
<proteinExistence type="predicted"/>
<sequence length="58" mass="6895">MSCTDVGVQNVGLDGPANRNNSQWTKEDFKERYWVVSLRRRKSLFIYQNYNIQIIKTI</sequence>
<dbReference type="EMBL" id="OV725083">
    <property type="protein sequence ID" value="CAH1407744.1"/>
    <property type="molecule type" value="Genomic_DNA"/>
</dbReference>
<name>A0A9P0HRK9_NEZVI</name>
<reference evidence="2" key="1">
    <citation type="submission" date="2022-01" db="EMBL/GenBank/DDBJ databases">
        <authorList>
            <person name="King R."/>
        </authorList>
    </citation>
    <scope>NUCLEOTIDE SEQUENCE</scope>
</reference>
<gene>
    <name evidence="2" type="ORF">NEZAVI_LOCUS15393</name>
</gene>
<evidence type="ECO:0000313" key="2">
    <source>
        <dbReference type="EMBL" id="CAH1407744.1"/>
    </source>
</evidence>
<accession>A0A9P0HRK9</accession>
<organism evidence="2 3">
    <name type="scientific">Nezara viridula</name>
    <name type="common">Southern green stink bug</name>
    <name type="synonym">Cimex viridulus</name>
    <dbReference type="NCBI Taxonomy" id="85310"/>
    <lineage>
        <taxon>Eukaryota</taxon>
        <taxon>Metazoa</taxon>
        <taxon>Ecdysozoa</taxon>
        <taxon>Arthropoda</taxon>
        <taxon>Hexapoda</taxon>
        <taxon>Insecta</taxon>
        <taxon>Pterygota</taxon>
        <taxon>Neoptera</taxon>
        <taxon>Paraneoptera</taxon>
        <taxon>Hemiptera</taxon>
        <taxon>Heteroptera</taxon>
        <taxon>Panheteroptera</taxon>
        <taxon>Pentatomomorpha</taxon>
        <taxon>Pentatomoidea</taxon>
        <taxon>Pentatomidae</taxon>
        <taxon>Pentatominae</taxon>
        <taxon>Nezara</taxon>
    </lineage>
</organism>